<dbReference type="EMBL" id="JAMKBJ010000008">
    <property type="protein sequence ID" value="MCZ8537697.1"/>
    <property type="molecule type" value="Genomic_DNA"/>
</dbReference>
<evidence type="ECO:0000313" key="2">
    <source>
        <dbReference type="Proteomes" id="UP001152173"/>
    </source>
</evidence>
<dbReference type="RefSeq" id="WP_269926765.1">
    <property type="nucleotide sequence ID" value="NZ_JAMKBJ010000008.1"/>
</dbReference>
<proteinExistence type="predicted"/>
<protein>
    <submittedName>
        <fullName evidence="1">Uncharacterized protein</fullName>
    </submittedName>
</protein>
<sequence>MNDDQFRKQINSNYTLHDLLKGKDLDIIAASLLLLGKLKVDSVQLYRNSPTLGVTLIGKYRNLEDDKKNQMDDFLDKNGDMTLDEVFDALSKRINKKRK</sequence>
<comment type="caution">
    <text evidence="1">The sequence shown here is derived from an EMBL/GenBank/DDBJ whole genome shotgun (WGS) entry which is preliminary data.</text>
</comment>
<accession>A0A9X3LGT2</accession>
<organism evidence="1 2">
    <name type="scientific">Paenisporosarcina quisquiliarum</name>
    <dbReference type="NCBI Taxonomy" id="365346"/>
    <lineage>
        <taxon>Bacteria</taxon>
        <taxon>Bacillati</taxon>
        <taxon>Bacillota</taxon>
        <taxon>Bacilli</taxon>
        <taxon>Bacillales</taxon>
        <taxon>Caryophanaceae</taxon>
        <taxon>Paenisporosarcina</taxon>
    </lineage>
</organism>
<keyword evidence="2" id="KW-1185">Reference proteome</keyword>
<evidence type="ECO:0000313" key="1">
    <source>
        <dbReference type="EMBL" id="MCZ8537697.1"/>
    </source>
</evidence>
<gene>
    <name evidence="1" type="ORF">M9R32_10925</name>
</gene>
<dbReference type="Proteomes" id="UP001152173">
    <property type="component" value="Unassembled WGS sequence"/>
</dbReference>
<reference evidence="1" key="1">
    <citation type="submission" date="2022-05" db="EMBL/GenBank/DDBJ databases">
        <authorList>
            <person name="Colautti A."/>
            <person name="Iacumin L."/>
        </authorList>
    </citation>
    <scope>NUCLEOTIDE SEQUENCE</scope>
    <source>
        <strain evidence="1">SK 55</strain>
    </source>
</reference>
<dbReference type="AlphaFoldDB" id="A0A9X3LGT2"/>
<name>A0A9X3LGT2_9BACL</name>